<evidence type="ECO:0000313" key="3">
    <source>
        <dbReference type="Proteomes" id="UP001621714"/>
    </source>
</evidence>
<comment type="caution">
    <text evidence="2">The sequence shown here is derived from an EMBL/GenBank/DDBJ whole genome shotgun (WGS) entry which is preliminary data.</text>
</comment>
<reference evidence="2 3" key="1">
    <citation type="submission" date="2024-02" db="EMBL/GenBank/DDBJ databases">
        <title>Marinospirillum sp. MEB 164 isolated from Lonar lake sediment.</title>
        <authorList>
            <person name="Joshi A."/>
            <person name="Thite S."/>
        </authorList>
    </citation>
    <scope>NUCLEOTIDE SEQUENCE [LARGE SCALE GENOMIC DNA]</scope>
    <source>
        <strain evidence="2 3">MEB164</strain>
    </source>
</reference>
<feature type="transmembrane region" description="Helical" evidence="1">
    <location>
        <begin position="12"/>
        <end position="36"/>
    </location>
</feature>
<accession>A0ABW8PUS7</accession>
<keyword evidence="3" id="KW-1185">Reference proteome</keyword>
<organism evidence="2 3">
    <name type="scientific">Marinospirillum alkalitolerans</name>
    <dbReference type="NCBI Taxonomy" id="3123374"/>
    <lineage>
        <taxon>Bacteria</taxon>
        <taxon>Pseudomonadati</taxon>
        <taxon>Pseudomonadota</taxon>
        <taxon>Gammaproteobacteria</taxon>
        <taxon>Oceanospirillales</taxon>
        <taxon>Oceanospirillaceae</taxon>
        <taxon>Marinospirillum</taxon>
    </lineage>
</organism>
<evidence type="ECO:0008006" key="4">
    <source>
        <dbReference type="Google" id="ProtNLM"/>
    </source>
</evidence>
<keyword evidence="1" id="KW-0472">Membrane</keyword>
<evidence type="ECO:0000256" key="1">
    <source>
        <dbReference type="SAM" id="Phobius"/>
    </source>
</evidence>
<dbReference type="EMBL" id="JBANFI010000002">
    <property type="protein sequence ID" value="MFK7160033.1"/>
    <property type="molecule type" value="Genomic_DNA"/>
</dbReference>
<proteinExistence type="predicted"/>
<gene>
    <name evidence="2" type="ORF">V6U78_03165</name>
</gene>
<dbReference type="Proteomes" id="UP001621714">
    <property type="component" value="Unassembled WGS sequence"/>
</dbReference>
<dbReference type="RefSeq" id="WP_405337122.1">
    <property type="nucleotide sequence ID" value="NZ_JBANFI010000002.1"/>
</dbReference>
<keyword evidence="1" id="KW-1133">Transmembrane helix</keyword>
<keyword evidence="1" id="KW-0812">Transmembrane</keyword>
<sequence>MSSKVRFYPEPVLRTLVAFLSAYAFTRWSSLAVLALPLPPEQAVMLGTLAGFAVFAATVIGVFLAKNLYTACWGLLPLGLLLLYFSQETSG</sequence>
<protein>
    <recommendedName>
        <fullName evidence="4">Iron uptake protein</fullName>
    </recommendedName>
</protein>
<evidence type="ECO:0000313" key="2">
    <source>
        <dbReference type="EMBL" id="MFK7160033.1"/>
    </source>
</evidence>
<name>A0ABW8PUS7_9GAMM</name>
<feature type="transmembrane region" description="Helical" evidence="1">
    <location>
        <begin position="43"/>
        <end position="62"/>
    </location>
</feature>